<comment type="caution">
    <text evidence="9">The sequence shown here is derived from an EMBL/GenBank/DDBJ whole genome shotgun (WGS) entry which is preliminary data.</text>
</comment>
<proteinExistence type="predicted"/>
<keyword evidence="3 6" id="KW-0812">Transmembrane</keyword>
<evidence type="ECO:0000256" key="2">
    <source>
        <dbReference type="ARBA" id="ARBA00022475"/>
    </source>
</evidence>
<reference evidence="9" key="1">
    <citation type="journal article" date="2020" name="mSystems">
        <title>Genome- and Community-Level Interaction Insights into Carbon Utilization and Element Cycling Functions of Hydrothermarchaeota in Hydrothermal Sediment.</title>
        <authorList>
            <person name="Zhou Z."/>
            <person name="Liu Y."/>
            <person name="Xu W."/>
            <person name="Pan J."/>
            <person name="Luo Z.H."/>
            <person name="Li M."/>
        </authorList>
    </citation>
    <scope>NUCLEOTIDE SEQUENCE [LARGE SCALE GENOMIC DNA]</scope>
    <source>
        <strain evidence="8">SpSt-629</strain>
        <strain evidence="9">SpSt-688</strain>
    </source>
</reference>
<dbReference type="InterPro" id="IPR018076">
    <property type="entry name" value="T2SS_GspF_dom"/>
</dbReference>
<dbReference type="AlphaFoldDB" id="A0A7J3MZ21"/>
<comment type="subcellular location">
    <subcellularLocation>
        <location evidence="1">Cell membrane</location>
        <topology evidence="1">Multi-pass membrane protein</topology>
    </subcellularLocation>
</comment>
<feature type="domain" description="Type II secretion system protein GspF" evidence="7">
    <location>
        <begin position="107"/>
        <end position="232"/>
    </location>
</feature>
<dbReference type="GO" id="GO:0005886">
    <property type="term" value="C:plasma membrane"/>
    <property type="evidence" value="ECO:0007669"/>
    <property type="project" value="UniProtKB-SubCell"/>
</dbReference>
<sequence>MYSFLHSFYRGLDVDRFVVGSGLSPSLERYVSIVFKLIICILASMSLIVSIFLYSIYGLDLYLSTAISFVFDLSIALPISIAFSIVLPKFMYSNRGSIVESKMPILLSAMAFLSSAGLSLHEIVSKIYTFLGDDYRFFSVELDIVRSYTRIGVPLEEALRYVAHLTPSQSFRELLLGLSSISVIGGDIGSFIRSMFDRYVSRYELMIEKAVNNLNVYMEVYVAVSLLVPVLAGSTAVLFILSPIAGISFEAFMALVTFILIPIPSAVIIVLADTIVSRLRP</sequence>
<evidence type="ECO:0000256" key="4">
    <source>
        <dbReference type="ARBA" id="ARBA00022989"/>
    </source>
</evidence>
<keyword evidence="5 6" id="KW-0472">Membrane</keyword>
<evidence type="ECO:0000259" key="7">
    <source>
        <dbReference type="Pfam" id="PF00482"/>
    </source>
</evidence>
<feature type="transmembrane region" description="Helical" evidence="6">
    <location>
        <begin position="251"/>
        <end position="272"/>
    </location>
</feature>
<organism evidence="9">
    <name type="scientific">Ignisphaera aggregans</name>
    <dbReference type="NCBI Taxonomy" id="334771"/>
    <lineage>
        <taxon>Archaea</taxon>
        <taxon>Thermoproteota</taxon>
        <taxon>Thermoprotei</taxon>
        <taxon>Desulfurococcales</taxon>
        <taxon>Desulfurococcaceae</taxon>
        <taxon>Ignisphaera</taxon>
    </lineage>
</organism>
<feature type="transmembrane region" description="Helical" evidence="6">
    <location>
        <begin position="104"/>
        <end position="124"/>
    </location>
</feature>
<dbReference type="InterPro" id="IPR056569">
    <property type="entry name" value="ArlJ-like"/>
</dbReference>
<dbReference type="PANTHER" id="PTHR35402">
    <property type="entry name" value="INTEGRAL MEMBRANE PROTEIN-RELATED"/>
    <property type="match status" value="1"/>
</dbReference>
<feature type="transmembrane region" description="Helical" evidence="6">
    <location>
        <begin position="69"/>
        <end position="92"/>
    </location>
</feature>
<dbReference type="EMBL" id="DTDH01000153">
    <property type="protein sequence ID" value="HGT98803.1"/>
    <property type="molecule type" value="Genomic_DNA"/>
</dbReference>
<gene>
    <name evidence="8" type="ORF">ENT99_06700</name>
    <name evidence="9" type="ORF">ENU64_05170</name>
</gene>
<dbReference type="EMBL" id="DTAU01000132">
    <property type="protein sequence ID" value="HFQ79368.1"/>
    <property type="molecule type" value="Genomic_DNA"/>
</dbReference>
<feature type="transmembrane region" description="Helical" evidence="6">
    <location>
        <begin position="216"/>
        <end position="245"/>
    </location>
</feature>
<feature type="transmembrane region" description="Helical" evidence="6">
    <location>
        <begin position="174"/>
        <end position="196"/>
    </location>
</feature>
<dbReference type="PANTHER" id="PTHR35402:SF2">
    <property type="entry name" value="FLAGELLA ACCESSORY PROTEIN J"/>
    <property type="match status" value="1"/>
</dbReference>
<evidence type="ECO:0000313" key="9">
    <source>
        <dbReference type="EMBL" id="HGT98803.1"/>
    </source>
</evidence>
<evidence type="ECO:0000256" key="3">
    <source>
        <dbReference type="ARBA" id="ARBA00022692"/>
    </source>
</evidence>
<evidence type="ECO:0000256" key="5">
    <source>
        <dbReference type="ARBA" id="ARBA00023136"/>
    </source>
</evidence>
<evidence type="ECO:0000256" key="1">
    <source>
        <dbReference type="ARBA" id="ARBA00004651"/>
    </source>
</evidence>
<name>A0A7J3MZ21_9CREN</name>
<feature type="transmembrane region" description="Helical" evidence="6">
    <location>
        <begin position="33"/>
        <end position="57"/>
    </location>
</feature>
<keyword evidence="4 6" id="KW-1133">Transmembrane helix</keyword>
<evidence type="ECO:0000256" key="6">
    <source>
        <dbReference type="SAM" id="Phobius"/>
    </source>
</evidence>
<evidence type="ECO:0000313" key="8">
    <source>
        <dbReference type="EMBL" id="HFQ79368.1"/>
    </source>
</evidence>
<keyword evidence="2" id="KW-1003">Cell membrane</keyword>
<accession>A0A7J3MZ21</accession>
<protein>
    <recommendedName>
        <fullName evidence="7">Type II secretion system protein GspF domain-containing protein</fullName>
    </recommendedName>
</protein>
<dbReference type="Pfam" id="PF00482">
    <property type="entry name" value="T2SSF"/>
    <property type="match status" value="1"/>
</dbReference>